<reference evidence="3" key="1">
    <citation type="submission" date="2016-10" db="EMBL/GenBank/DDBJ databases">
        <authorList>
            <person name="Varghese N."/>
            <person name="Submissions S."/>
        </authorList>
    </citation>
    <scope>NUCLEOTIDE SEQUENCE [LARGE SCALE GENOMIC DNA]</scope>
    <source>
        <strain evidence="3">DSM 28881</strain>
    </source>
</reference>
<dbReference type="SUPFAM" id="SSF88946">
    <property type="entry name" value="Sigma2 domain of RNA polymerase sigma factors"/>
    <property type="match status" value="1"/>
</dbReference>
<dbReference type="AlphaFoldDB" id="A0A1I3QGV6"/>
<evidence type="ECO:0000259" key="1">
    <source>
        <dbReference type="Pfam" id="PF04545"/>
    </source>
</evidence>
<organism evidence="2 3">
    <name type="scientific">Olleya namhaensis</name>
    <dbReference type="NCBI Taxonomy" id="1144750"/>
    <lineage>
        <taxon>Bacteria</taxon>
        <taxon>Pseudomonadati</taxon>
        <taxon>Bacteroidota</taxon>
        <taxon>Flavobacteriia</taxon>
        <taxon>Flavobacteriales</taxon>
        <taxon>Flavobacteriaceae</taxon>
    </lineage>
</organism>
<dbReference type="STRING" id="1144750.SAMN05443431_106123"/>
<sequence length="256" mass="30214">MKSNTSNYQNKQEYRLFIQESYTNLVAFKTKGDKTAFNALVLEILPTLRNYINRGLNVFISNGHFSKGKYKGDDIIDQLFIEIYDHIDEVKQASDFYAWLYQKTDQLMQDIKVEEEFNELFFKNIDTYSKPEWDAMEEKYTKDADGDFLLIEELTDPSYNHNDYELKPVFIENDEADFITKIDKQINKDTIKRHTSFVVGNLPAAMRHVFELYTNEKLTLEEIASIRQQTLDDVKQLLKDAKRALQVSLYNRYLSN</sequence>
<protein>
    <submittedName>
        <fullName evidence="2">RNA polymerase sigma factor, sigma-70 family</fullName>
    </submittedName>
</protein>
<dbReference type="Proteomes" id="UP000199559">
    <property type="component" value="Unassembled WGS sequence"/>
</dbReference>
<dbReference type="RefSeq" id="WP_090840390.1">
    <property type="nucleotide sequence ID" value="NZ_FORM01000006.1"/>
</dbReference>
<keyword evidence="3" id="KW-1185">Reference proteome</keyword>
<dbReference type="Gene3D" id="1.10.1740.10">
    <property type="match status" value="1"/>
</dbReference>
<name>A0A1I3QGV6_9FLAO</name>
<accession>A0A1I3QGV6</accession>
<dbReference type="SUPFAM" id="SSF88659">
    <property type="entry name" value="Sigma3 and sigma4 domains of RNA polymerase sigma factors"/>
    <property type="match status" value="1"/>
</dbReference>
<feature type="domain" description="RNA polymerase sigma-70 region 4" evidence="1">
    <location>
        <begin position="201"/>
        <end position="245"/>
    </location>
</feature>
<evidence type="ECO:0000313" key="3">
    <source>
        <dbReference type="Proteomes" id="UP000199559"/>
    </source>
</evidence>
<dbReference type="InterPro" id="IPR013324">
    <property type="entry name" value="RNA_pol_sigma_r3/r4-like"/>
</dbReference>
<dbReference type="GO" id="GO:0006352">
    <property type="term" value="P:DNA-templated transcription initiation"/>
    <property type="evidence" value="ECO:0007669"/>
    <property type="project" value="InterPro"/>
</dbReference>
<dbReference type="InterPro" id="IPR013325">
    <property type="entry name" value="RNA_pol_sigma_r2"/>
</dbReference>
<dbReference type="Pfam" id="PF04545">
    <property type="entry name" value="Sigma70_r4"/>
    <property type="match status" value="1"/>
</dbReference>
<dbReference type="GO" id="GO:0003700">
    <property type="term" value="F:DNA-binding transcription factor activity"/>
    <property type="evidence" value="ECO:0007669"/>
    <property type="project" value="InterPro"/>
</dbReference>
<dbReference type="Gene3D" id="1.20.140.160">
    <property type="match status" value="1"/>
</dbReference>
<evidence type="ECO:0000313" key="2">
    <source>
        <dbReference type="EMBL" id="SFJ32799.1"/>
    </source>
</evidence>
<proteinExistence type="predicted"/>
<dbReference type="EMBL" id="FORM01000006">
    <property type="protein sequence ID" value="SFJ32799.1"/>
    <property type="molecule type" value="Genomic_DNA"/>
</dbReference>
<gene>
    <name evidence="2" type="ORF">SAMN05443431_106123</name>
</gene>
<dbReference type="InterPro" id="IPR007630">
    <property type="entry name" value="RNA_pol_sigma70_r4"/>
</dbReference>